<dbReference type="AlphaFoldDB" id="A0A497JF46"/>
<protein>
    <recommendedName>
        <fullName evidence="8">VIT1/CCC1 transporter family protein</fullName>
    </recommendedName>
</protein>
<dbReference type="Pfam" id="PF01988">
    <property type="entry name" value="VIT1"/>
    <property type="match status" value="1"/>
</dbReference>
<dbReference type="InterPro" id="IPR008217">
    <property type="entry name" value="Ccc1_fam"/>
</dbReference>
<evidence type="ECO:0000256" key="1">
    <source>
        <dbReference type="ARBA" id="ARBA00004127"/>
    </source>
</evidence>
<keyword evidence="4 5" id="KW-0472">Membrane</keyword>
<organism evidence="6 7">
    <name type="scientific">Candidatus Iainarchaeum sp</name>
    <dbReference type="NCBI Taxonomy" id="3101447"/>
    <lineage>
        <taxon>Archaea</taxon>
        <taxon>Candidatus Iainarchaeota</taxon>
        <taxon>Candidatus Iainarchaeia</taxon>
        <taxon>Candidatus Iainarchaeales</taxon>
        <taxon>Candidatus Iainarchaeaceae</taxon>
        <taxon>Candidatus Iainarchaeum</taxon>
    </lineage>
</organism>
<evidence type="ECO:0000256" key="4">
    <source>
        <dbReference type="ARBA" id="ARBA00023136"/>
    </source>
</evidence>
<evidence type="ECO:0008006" key="8">
    <source>
        <dbReference type="Google" id="ProtNLM"/>
    </source>
</evidence>
<proteinExistence type="predicted"/>
<gene>
    <name evidence="6" type="ORF">DRO07_02590</name>
</gene>
<dbReference type="GO" id="GO:0012505">
    <property type="term" value="C:endomembrane system"/>
    <property type="evidence" value="ECO:0007669"/>
    <property type="project" value="UniProtKB-SubCell"/>
</dbReference>
<evidence type="ECO:0000313" key="7">
    <source>
        <dbReference type="Proteomes" id="UP000277633"/>
    </source>
</evidence>
<comment type="subcellular location">
    <subcellularLocation>
        <location evidence="1">Endomembrane system</location>
        <topology evidence="1">Multi-pass membrane protein</topology>
    </subcellularLocation>
</comment>
<keyword evidence="2 5" id="KW-0812">Transmembrane</keyword>
<dbReference type="EMBL" id="QMWO01000090">
    <property type="protein sequence ID" value="RLG69221.1"/>
    <property type="molecule type" value="Genomic_DNA"/>
</dbReference>
<comment type="caution">
    <text evidence="6">The sequence shown here is derived from an EMBL/GenBank/DDBJ whole genome shotgun (WGS) entry which is preliminary data.</text>
</comment>
<evidence type="ECO:0000256" key="5">
    <source>
        <dbReference type="SAM" id="Phobius"/>
    </source>
</evidence>
<feature type="transmembrane region" description="Helical" evidence="5">
    <location>
        <begin position="119"/>
        <end position="139"/>
    </location>
</feature>
<dbReference type="GO" id="GO:0030026">
    <property type="term" value="P:intracellular manganese ion homeostasis"/>
    <property type="evidence" value="ECO:0007669"/>
    <property type="project" value="InterPro"/>
</dbReference>
<evidence type="ECO:0000313" key="6">
    <source>
        <dbReference type="EMBL" id="RLG69221.1"/>
    </source>
</evidence>
<sequence>MNAFDGAVTTLGIVMGFFIADVSDARVVLLTVFATAFALFISGFWSAYITEKAERIRDIIELEKKLLHTLKNSRMAKATKLIALEAAIVNGFSSALVALFIIIPFFLAQNSFIPLLHAFYLSISLALFVLAFLGAFLAALSHQSKLILATKMLFAGLLAIGFSLLLEAL</sequence>
<accession>A0A497JF46</accession>
<name>A0A497JF46_9ARCH</name>
<feature type="transmembrane region" description="Helical" evidence="5">
    <location>
        <begin position="146"/>
        <end position="166"/>
    </location>
</feature>
<keyword evidence="3 5" id="KW-1133">Transmembrane helix</keyword>
<evidence type="ECO:0000256" key="2">
    <source>
        <dbReference type="ARBA" id="ARBA00022692"/>
    </source>
</evidence>
<dbReference type="Proteomes" id="UP000277633">
    <property type="component" value="Unassembled WGS sequence"/>
</dbReference>
<reference evidence="6 7" key="1">
    <citation type="submission" date="2018-06" db="EMBL/GenBank/DDBJ databases">
        <title>Extensive metabolic versatility and redundancy in microbially diverse, dynamic hydrothermal sediments.</title>
        <authorList>
            <person name="Dombrowski N."/>
            <person name="Teske A."/>
            <person name="Baker B.J."/>
        </authorList>
    </citation>
    <scope>NUCLEOTIDE SEQUENCE [LARGE SCALE GENOMIC DNA]</scope>
    <source>
        <strain evidence="6">B9_G13</strain>
    </source>
</reference>
<evidence type="ECO:0000256" key="3">
    <source>
        <dbReference type="ARBA" id="ARBA00022989"/>
    </source>
</evidence>
<feature type="transmembrane region" description="Helical" evidence="5">
    <location>
        <begin position="81"/>
        <end position="107"/>
    </location>
</feature>
<dbReference type="GO" id="GO:0005384">
    <property type="term" value="F:manganese ion transmembrane transporter activity"/>
    <property type="evidence" value="ECO:0007669"/>
    <property type="project" value="InterPro"/>
</dbReference>
<feature type="transmembrane region" description="Helical" evidence="5">
    <location>
        <begin position="27"/>
        <end position="48"/>
    </location>
</feature>